<feature type="region of interest" description="Disordered" evidence="1">
    <location>
        <begin position="1"/>
        <end position="87"/>
    </location>
</feature>
<feature type="compositionally biased region" description="Basic and acidic residues" evidence="1">
    <location>
        <begin position="11"/>
        <end position="22"/>
    </location>
</feature>
<dbReference type="InterPro" id="IPR007700">
    <property type="entry name" value="DUF668"/>
</dbReference>
<feature type="region of interest" description="Disordered" evidence="1">
    <location>
        <begin position="646"/>
        <end position="697"/>
    </location>
</feature>
<feature type="domain" description="DUF3475" evidence="3">
    <location>
        <begin position="188"/>
        <end position="244"/>
    </location>
</feature>
<feature type="domain" description="DUF668" evidence="2">
    <location>
        <begin position="411"/>
        <end position="495"/>
    </location>
</feature>
<dbReference type="Pfam" id="PF11961">
    <property type="entry name" value="DUF3475"/>
    <property type="match status" value="1"/>
</dbReference>
<feature type="compositionally biased region" description="Basic and acidic residues" evidence="1">
    <location>
        <begin position="101"/>
        <end position="112"/>
    </location>
</feature>
<accession>A0ABP0UHU9</accession>
<dbReference type="InterPro" id="IPR021864">
    <property type="entry name" value="DUF3475"/>
</dbReference>
<feature type="compositionally biased region" description="Low complexity" evidence="1">
    <location>
        <begin position="659"/>
        <end position="670"/>
    </location>
</feature>
<reference evidence="4" key="1">
    <citation type="submission" date="2024-02" db="EMBL/GenBank/DDBJ databases">
        <authorList>
            <consortium name="ELIXIR-Norway"/>
            <consortium name="Elixir Norway"/>
        </authorList>
    </citation>
    <scope>NUCLEOTIDE SEQUENCE</scope>
</reference>
<dbReference type="InterPro" id="IPR045021">
    <property type="entry name" value="PSI1/2/3"/>
</dbReference>
<proteinExistence type="predicted"/>
<keyword evidence="5" id="KW-1185">Reference proteome</keyword>
<dbReference type="PANTHER" id="PTHR31730:SF32">
    <property type="entry name" value="PROTEIN PSK SIMULATOR 1"/>
    <property type="match status" value="1"/>
</dbReference>
<feature type="compositionally biased region" description="Polar residues" evidence="1">
    <location>
        <begin position="35"/>
        <end position="61"/>
    </location>
</feature>
<dbReference type="EMBL" id="OZ019896">
    <property type="protein sequence ID" value="CAK9222240.1"/>
    <property type="molecule type" value="Genomic_DNA"/>
</dbReference>
<feature type="compositionally biased region" description="Polar residues" evidence="1">
    <location>
        <begin position="646"/>
        <end position="656"/>
    </location>
</feature>
<evidence type="ECO:0000259" key="3">
    <source>
        <dbReference type="Pfam" id="PF11961"/>
    </source>
</evidence>
<evidence type="ECO:0000256" key="1">
    <source>
        <dbReference type="SAM" id="MobiDB-lite"/>
    </source>
</evidence>
<feature type="compositionally biased region" description="Polar residues" evidence="1">
    <location>
        <begin position="78"/>
        <end position="87"/>
    </location>
</feature>
<feature type="compositionally biased region" description="Polar residues" evidence="1">
    <location>
        <begin position="671"/>
        <end position="684"/>
    </location>
</feature>
<dbReference type="Proteomes" id="UP001497512">
    <property type="component" value="Chromosome 4"/>
</dbReference>
<gene>
    <name evidence="4" type="ORF">CSSPTR1EN2_LOCUS15966</name>
</gene>
<evidence type="ECO:0000259" key="2">
    <source>
        <dbReference type="Pfam" id="PF05003"/>
    </source>
</evidence>
<protein>
    <submittedName>
        <fullName evidence="4">Uncharacterized protein</fullName>
    </submittedName>
</protein>
<evidence type="ECO:0000313" key="5">
    <source>
        <dbReference type="Proteomes" id="UP001497512"/>
    </source>
</evidence>
<dbReference type="Pfam" id="PF05003">
    <property type="entry name" value="DUF668"/>
    <property type="match status" value="1"/>
</dbReference>
<dbReference type="PANTHER" id="PTHR31730">
    <property type="entry name" value="OS01G0873900 PROTEIN"/>
    <property type="match status" value="1"/>
</dbReference>
<feature type="region of interest" description="Disordered" evidence="1">
    <location>
        <begin position="101"/>
        <end position="126"/>
    </location>
</feature>
<organism evidence="4 5">
    <name type="scientific">Sphagnum troendelagicum</name>
    <dbReference type="NCBI Taxonomy" id="128251"/>
    <lineage>
        <taxon>Eukaryota</taxon>
        <taxon>Viridiplantae</taxon>
        <taxon>Streptophyta</taxon>
        <taxon>Embryophyta</taxon>
        <taxon>Bryophyta</taxon>
        <taxon>Sphagnophytina</taxon>
        <taxon>Sphagnopsida</taxon>
        <taxon>Sphagnales</taxon>
        <taxon>Sphagnaceae</taxon>
        <taxon>Sphagnum</taxon>
    </lineage>
</organism>
<feature type="compositionally biased region" description="Basic and acidic residues" evidence="1">
    <location>
        <begin position="63"/>
        <end position="77"/>
    </location>
</feature>
<name>A0ABP0UHU9_9BRYO</name>
<sequence>MGAICSKRANRKSEESEIDEGRKRRQKKPWPPSPEDNNTNGVLLVNKTSAVPVVQQSNNNKGEAMEKSRHEPADFHGSRTTVAHPNNNDFSFELAVISHHREDGNNKEEKKQPPSRKLSNKASAVRSMTTTAAKKSASKMSEVLWGAGTVGLGKAVDALDTLGSTMVNLQPGRRFSSGASPKGQKIGILAFEVANTIVKGCNLKQSMCPEEMRVLKEETMTSEGVKQLVSTDFNELMWIAAADKRDELKIFSGEVVRFGNHCRNPQWHQLDRVFDRLGAETEIQRQSNEQADIIMQNLSALAQNTAELYHELHALDRFQTDLKRKQQEDEVFSSSGSRAGDSLVILKSEVKSQEKHIKTLKKRSLWSKILEEVMEQLVDVVYYLYQEIHDNFGPAFSKEAENFYKPKTASLGTSGLSLHYANIINQIDNLVSRPTSVPPNTRDMLYQGLSPSMKASLRTHLQQSSELDLLSKSDIQQELDNILDWLGPVASNTTKVHHGFGWVGEWANTGSSLDRKAMGQVELTLLQTLHHANQEKVESYILKLIVGLHHLVRRAQNQNIQHSPQKSPVRPVTTWEKPMRTFLPERSISPPPFQFLAAVNGQHNYMVPAGAASPELSQGDKEILQAIDQGSVAHKVLPGLSKSQEFDTSQVAANRESSLRLSKSNSHSPSTNNKMESPLSFPQTHSHDVIEGKALTT</sequence>
<evidence type="ECO:0000313" key="4">
    <source>
        <dbReference type="EMBL" id="CAK9222240.1"/>
    </source>
</evidence>